<reference evidence="2" key="1">
    <citation type="journal article" date="1987" name="Mol. Gen. Genet.">
        <title>A new family of the poly-deoxyadenylated class of Drosophila transposable elements identified by a representative member at the dunce locus.</title>
        <authorList>
            <person name="Pittler S.J."/>
            <person name="Davis R.L."/>
        </authorList>
    </citation>
    <scope>NUCLEOTIDE SEQUENCE</scope>
    <source>
        <strain evidence="2">450</strain>
    </source>
</reference>
<dbReference type="AlphaFoldDB" id="V9H1H0"/>
<evidence type="ECO:0000313" key="3">
    <source>
        <dbReference type="FlyBase" id="FBgn0044322"/>
    </source>
</evidence>
<name>V9H1H0_DROME</name>
<dbReference type="FlyBase" id="FBgn0044322">
    <property type="gene designation" value="jockey\ORF"/>
</dbReference>
<feature type="region of interest" description="Disordered" evidence="1">
    <location>
        <begin position="1"/>
        <end position="24"/>
    </location>
</feature>
<proteinExistence type="predicted"/>
<feature type="compositionally biased region" description="Low complexity" evidence="1">
    <location>
        <begin position="14"/>
        <end position="24"/>
    </location>
</feature>
<protein>
    <submittedName>
        <fullName evidence="2">Drosophila DNA for transposable element D near 3'end of dnc protein</fullName>
    </submittedName>
</protein>
<organism evidence="2">
    <name type="scientific">Drosophila melanogaster</name>
    <name type="common">Fruit fly</name>
    <dbReference type="NCBI Taxonomy" id="7227"/>
    <lineage>
        <taxon>Eukaryota</taxon>
        <taxon>Metazoa</taxon>
        <taxon>Ecdysozoa</taxon>
        <taxon>Arthropoda</taxon>
        <taxon>Hexapoda</taxon>
        <taxon>Insecta</taxon>
        <taxon>Pterygota</taxon>
        <taxon>Neoptera</taxon>
        <taxon>Endopterygota</taxon>
        <taxon>Diptera</taxon>
        <taxon>Brachycera</taxon>
        <taxon>Muscomorpha</taxon>
        <taxon>Ephydroidea</taxon>
        <taxon>Drosophilidae</taxon>
        <taxon>Drosophila</taxon>
        <taxon>Sophophora</taxon>
    </lineage>
</organism>
<sequence>MLTLGLESKEDSSDTTLMTSLTWF</sequence>
<gene>
    <name evidence="3" type="primary">ORF</name>
</gene>
<evidence type="ECO:0000256" key="1">
    <source>
        <dbReference type="SAM" id="MobiDB-lite"/>
    </source>
</evidence>
<accession>V9H1H0</accession>
<evidence type="ECO:0000313" key="2">
    <source>
        <dbReference type="EMBL" id="CAA29131.1"/>
    </source>
</evidence>
<dbReference type="EMBL" id="X05643">
    <property type="protein sequence ID" value="CAA29131.1"/>
    <property type="molecule type" value="Genomic_DNA"/>
</dbReference>